<keyword evidence="3" id="KW-1185">Reference proteome</keyword>
<gene>
    <name evidence="2" type="ORF">L2725_19850</name>
</gene>
<evidence type="ECO:0000313" key="3">
    <source>
        <dbReference type="Proteomes" id="UP001202831"/>
    </source>
</evidence>
<protein>
    <submittedName>
        <fullName evidence="2">DUF1302 domain-containing protein</fullName>
    </submittedName>
</protein>
<comment type="caution">
    <text evidence="2">The sequence shown here is derived from an EMBL/GenBank/DDBJ whole genome shotgun (WGS) entry which is preliminary data.</text>
</comment>
<dbReference type="RefSeq" id="WP_249250561.1">
    <property type="nucleotide sequence ID" value="NZ_JAKIKT010000010.1"/>
</dbReference>
<feature type="chain" id="PRO_5046860465" evidence="1">
    <location>
        <begin position="25"/>
        <end position="514"/>
    </location>
</feature>
<dbReference type="InterPro" id="IPR010727">
    <property type="entry name" value="DUF1302"/>
</dbReference>
<sequence>MKKFNKNLLSAALLSAMVAPNAFAGETIALGEDVTLDWKGTLTYSAGMRLEDQDPALNSSGNRNFDKNDLIGNGLYLLLEGHLRWENYGLVFSGSTFYDDVYQDDKFSDAAQKYHGGYTRLLDLYAYTNFAFGEAGYADFRVGRHVVAWGEGLFFPSISLAQGPSDGIKSAVPGTEVKDILLPEDQVSMQLEVTPDLSFLAHWQFNWQETIVPEPGSFLSTSEAVGNGAYCLVIMPDGSCAYGPRAADVLPDESGQWGAGVRYRVTDVSEIGFYYLNYADRIPMVDIDVTKNYIPAIDFALGEYNVVYFDDIDLYGTTFSTNVGMASIASEITYKDGAPVLVNSMVGPLATRGEILQSNLNAIVNFGRSWLADSVNLTVEGAYTDIMDVEPRSPTGLPMVPPSDTLYYTGHGFAAAASLSLSYPGLTQNWDLSVPIGYSHQISGRTITGGSGGEGDYRARIGATFTHHRTGVQLTLQYVGYFGDPAEAAAENDPVKERSLADRDNIAFTAKWAF</sequence>
<dbReference type="Pfam" id="PF06980">
    <property type="entry name" value="DUF1302"/>
    <property type="match status" value="1"/>
</dbReference>
<proteinExistence type="predicted"/>
<organism evidence="2 3">
    <name type="scientific">Shewanella corallii</name>
    <dbReference type="NCBI Taxonomy" id="560080"/>
    <lineage>
        <taxon>Bacteria</taxon>
        <taxon>Pseudomonadati</taxon>
        <taxon>Pseudomonadota</taxon>
        <taxon>Gammaproteobacteria</taxon>
        <taxon>Alteromonadales</taxon>
        <taxon>Shewanellaceae</taxon>
        <taxon>Shewanella</taxon>
    </lineage>
</organism>
<evidence type="ECO:0000256" key="1">
    <source>
        <dbReference type="SAM" id="SignalP"/>
    </source>
</evidence>
<accession>A0ABT0NC02</accession>
<dbReference type="Proteomes" id="UP001202831">
    <property type="component" value="Unassembled WGS sequence"/>
</dbReference>
<name>A0ABT0NC02_9GAMM</name>
<feature type="signal peptide" evidence="1">
    <location>
        <begin position="1"/>
        <end position="24"/>
    </location>
</feature>
<dbReference type="EMBL" id="JAKIKT010000010">
    <property type="protein sequence ID" value="MCL2915998.1"/>
    <property type="molecule type" value="Genomic_DNA"/>
</dbReference>
<reference evidence="2 3" key="1">
    <citation type="submission" date="2022-01" db="EMBL/GenBank/DDBJ databases">
        <title>Whole genome-based taxonomy of the Shewanellaceae.</title>
        <authorList>
            <person name="Martin-Rodriguez A.J."/>
        </authorList>
    </citation>
    <scope>NUCLEOTIDE SEQUENCE [LARGE SCALE GENOMIC DNA]</scope>
    <source>
        <strain evidence="2 3">DSM 21332</strain>
    </source>
</reference>
<evidence type="ECO:0000313" key="2">
    <source>
        <dbReference type="EMBL" id="MCL2915998.1"/>
    </source>
</evidence>
<keyword evidence="1" id="KW-0732">Signal</keyword>